<sequence>MKIDLKFPIARPDGSKVASVTLRRATVGDLKAAQRQADKPEDQELALIARLTGLVPEDVELIDLADYKRIQESFRELLDA</sequence>
<dbReference type="Proteomes" id="UP000295510">
    <property type="component" value="Unassembled WGS sequence"/>
</dbReference>
<dbReference type="AlphaFoldDB" id="A0A4R6U4B4"/>
<dbReference type="Pfam" id="PF10109">
    <property type="entry name" value="Phage_TAC_7"/>
    <property type="match status" value="1"/>
</dbReference>
<accession>A0A4R6U4B4</accession>
<organism evidence="1 2">
    <name type="scientific">Tepidicella xavieri</name>
    <dbReference type="NCBI Taxonomy" id="360241"/>
    <lineage>
        <taxon>Bacteria</taxon>
        <taxon>Pseudomonadati</taxon>
        <taxon>Pseudomonadota</taxon>
        <taxon>Betaproteobacteria</taxon>
        <taxon>Burkholderiales</taxon>
        <taxon>Tepidicella</taxon>
    </lineage>
</organism>
<dbReference type="EMBL" id="SNYL01000014">
    <property type="protein sequence ID" value="TDQ40961.1"/>
    <property type="molecule type" value="Genomic_DNA"/>
</dbReference>
<protein>
    <submittedName>
        <fullName evidence="1">Tail assembly chaperone E/41/14-like protein</fullName>
    </submittedName>
</protein>
<keyword evidence="2" id="KW-1185">Reference proteome</keyword>
<comment type="caution">
    <text evidence="1">The sequence shown here is derived from an EMBL/GenBank/DDBJ whole genome shotgun (WGS) entry which is preliminary data.</text>
</comment>
<dbReference type="RefSeq" id="WP_133598610.1">
    <property type="nucleotide sequence ID" value="NZ_SNYL01000014.1"/>
</dbReference>
<gene>
    <name evidence="1" type="ORF">DFR43_11446</name>
</gene>
<evidence type="ECO:0000313" key="2">
    <source>
        <dbReference type="Proteomes" id="UP000295510"/>
    </source>
</evidence>
<dbReference type="OrthoDB" id="5686967at2"/>
<reference evidence="1 2" key="1">
    <citation type="submission" date="2019-03" db="EMBL/GenBank/DDBJ databases">
        <title>Genomic Encyclopedia of Type Strains, Phase IV (KMG-IV): sequencing the most valuable type-strain genomes for metagenomic binning, comparative biology and taxonomic classification.</title>
        <authorList>
            <person name="Goeker M."/>
        </authorList>
    </citation>
    <scope>NUCLEOTIDE SEQUENCE [LARGE SCALE GENOMIC DNA]</scope>
    <source>
        <strain evidence="1 2">DSM 19605</strain>
    </source>
</reference>
<evidence type="ECO:0000313" key="1">
    <source>
        <dbReference type="EMBL" id="TDQ40961.1"/>
    </source>
</evidence>
<dbReference type="InterPro" id="IPR019289">
    <property type="entry name" value="Phage_tail_E/E"/>
</dbReference>
<name>A0A4R6U4B4_9BURK</name>
<proteinExistence type="predicted"/>